<dbReference type="SUPFAM" id="SSF46955">
    <property type="entry name" value="Putative DNA-binding domain"/>
    <property type="match status" value="1"/>
</dbReference>
<gene>
    <name evidence="3" type="ORF">PAT3040_00025</name>
</gene>
<dbReference type="Proteomes" id="UP000245202">
    <property type="component" value="Unassembled WGS sequence"/>
</dbReference>
<proteinExistence type="predicted"/>
<dbReference type="RefSeq" id="WP_108991022.1">
    <property type="nucleotide sequence ID" value="NZ_BDQX01000005.1"/>
</dbReference>
<dbReference type="SMART" id="SM00422">
    <property type="entry name" value="HTH_MERR"/>
    <property type="match status" value="1"/>
</dbReference>
<dbReference type="PANTHER" id="PTHR30204:SF83">
    <property type="entry name" value="TRANSCRIPTIONAL REGULATOR, MERR FAMILY"/>
    <property type="match status" value="1"/>
</dbReference>
<dbReference type="PROSITE" id="PS50937">
    <property type="entry name" value="HTH_MERR_2"/>
    <property type="match status" value="1"/>
</dbReference>
<dbReference type="GO" id="GO:0003677">
    <property type="term" value="F:DNA binding"/>
    <property type="evidence" value="ECO:0007669"/>
    <property type="project" value="UniProtKB-KW"/>
</dbReference>
<comment type="caution">
    <text evidence="3">The sequence shown here is derived from an EMBL/GenBank/DDBJ whole genome shotgun (WGS) entry which is preliminary data.</text>
</comment>
<dbReference type="EMBL" id="BDQX01000005">
    <property type="protein sequence ID" value="GBG05545.1"/>
    <property type="molecule type" value="Genomic_DNA"/>
</dbReference>
<keyword evidence="1" id="KW-0238">DNA-binding</keyword>
<evidence type="ECO:0000259" key="2">
    <source>
        <dbReference type="PROSITE" id="PS50937"/>
    </source>
</evidence>
<evidence type="ECO:0000313" key="3">
    <source>
        <dbReference type="EMBL" id="GBG05545.1"/>
    </source>
</evidence>
<dbReference type="PANTHER" id="PTHR30204">
    <property type="entry name" value="REDOX-CYCLING DRUG-SENSING TRANSCRIPTIONAL ACTIVATOR SOXR"/>
    <property type="match status" value="1"/>
</dbReference>
<dbReference type="Pfam" id="PF13411">
    <property type="entry name" value="MerR_1"/>
    <property type="match status" value="1"/>
</dbReference>
<dbReference type="InterPro" id="IPR047057">
    <property type="entry name" value="MerR_fam"/>
</dbReference>
<dbReference type="InterPro" id="IPR009061">
    <property type="entry name" value="DNA-bd_dom_put_sf"/>
</dbReference>
<evidence type="ECO:0000256" key="1">
    <source>
        <dbReference type="ARBA" id="ARBA00023125"/>
    </source>
</evidence>
<dbReference type="PROSITE" id="PS00552">
    <property type="entry name" value="HTH_MERR_1"/>
    <property type="match status" value="1"/>
</dbReference>
<dbReference type="CDD" id="cd01109">
    <property type="entry name" value="HTH_YyaN"/>
    <property type="match status" value="1"/>
</dbReference>
<feature type="domain" description="HTH merR-type" evidence="2">
    <location>
        <begin position="6"/>
        <end position="75"/>
    </location>
</feature>
<evidence type="ECO:0000313" key="4">
    <source>
        <dbReference type="Proteomes" id="UP000245202"/>
    </source>
</evidence>
<name>A0A2R5EHH6_9BACL</name>
<reference evidence="3 4" key="1">
    <citation type="submission" date="2017-08" db="EMBL/GenBank/DDBJ databases">
        <title>Substantial Increase in Enzyme Production by Combined Drug-Resistance Mutations in Paenibacillus agaridevorans.</title>
        <authorList>
            <person name="Tanaka Y."/>
            <person name="Funane K."/>
            <person name="Hosaka T."/>
            <person name="Shiwa Y."/>
            <person name="Fujita N."/>
            <person name="Miyazaki T."/>
            <person name="Yoshikawa H."/>
            <person name="Murakami K."/>
            <person name="Kasahara K."/>
            <person name="Inaoka T."/>
            <person name="Hiraga Y."/>
            <person name="Ochi K."/>
        </authorList>
    </citation>
    <scope>NUCLEOTIDE SEQUENCE [LARGE SCALE GENOMIC DNA]</scope>
    <source>
        <strain evidence="3 4">T-3040</strain>
    </source>
</reference>
<sequence length="129" mass="14596">MNAERTYTIAQASSHTGLSGDTIRYYERIQLLPPPVRKENGHRRYTDDDIATMKLLLCLKKTGLSLEEMKPFLGISLDGDLTEHQDLIDMMESHREKVRAQMEELAKVVAFIDEKLGNRSLANTGCEGN</sequence>
<dbReference type="AlphaFoldDB" id="A0A2R5EHH6"/>
<dbReference type="Gene3D" id="1.10.1660.10">
    <property type="match status" value="1"/>
</dbReference>
<dbReference type="GO" id="GO:0003700">
    <property type="term" value="F:DNA-binding transcription factor activity"/>
    <property type="evidence" value="ECO:0007669"/>
    <property type="project" value="InterPro"/>
</dbReference>
<accession>A0A2R5EHH6</accession>
<protein>
    <submittedName>
        <fullName evidence="3">Putative MerR family transcriptional regulator</fullName>
    </submittedName>
</protein>
<dbReference type="InterPro" id="IPR000551">
    <property type="entry name" value="MerR-type_HTH_dom"/>
</dbReference>
<keyword evidence="4" id="KW-1185">Reference proteome</keyword>
<organism evidence="3 4">
    <name type="scientific">Paenibacillus agaridevorans</name>
    <dbReference type="NCBI Taxonomy" id="171404"/>
    <lineage>
        <taxon>Bacteria</taxon>
        <taxon>Bacillati</taxon>
        <taxon>Bacillota</taxon>
        <taxon>Bacilli</taxon>
        <taxon>Bacillales</taxon>
        <taxon>Paenibacillaceae</taxon>
        <taxon>Paenibacillus</taxon>
    </lineage>
</organism>